<reference evidence="2" key="2">
    <citation type="submission" date="2014-09" db="EMBL/GenBank/DDBJ databases">
        <authorList>
            <person name="Aslett A.Martin."/>
        </authorList>
    </citation>
    <scope>NUCLEOTIDE SEQUENCE</scope>
    <source>
        <strain evidence="2">ED321 Heterogonic</strain>
    </source>
</reference>
<evidence type="ECO:0000313" key="4">
    <source>
        <dbReference type="WBParaSite" id="SRAE_X000215900.1"/>
    </source>
</evidence>
<reference evidence="3" key="1">
    <citation type="submission" date="2014-09" db="EMBL/GenBank/DDBJ databases">
        <authorList>
            <person name="Martin A.A."/>
        </authorList>
    </citation>
    <scope>NUCLEOTIDE SEQUENCE</scope>
    <source>
        <strain evidence="3">ED321</strain>
    </source>
</reference>
<dbReference type="AlphaFoldDB" id="A0A090KSN6"/>
<dbReference type="RefSeq" id="XP_024499630.1">
    <property type="nucleotide sequence ID" value="XM_024644618.1"/>
</dbReference>
<accession>A0A090KSN6</accession>
<dbReference type="PANTHER" id="PTHR31389:SF4">
    <property type="entry name" value="LD39211P"/>
    <property type="match status" value="1"/>
</dbReference>
<dbReference type="CTD" id="36385231"/>
<dbReference type="Pfam" id="PF07801">
    <property type="entry name" value="DUF1647"/>
    <property type="match status" value="1"/>
</dbReference>
<evidence type="ECO:0000313" key="2">
    <source>
        <dbReference type="EMBL" id="CEF60421.1"/>
    </source>
</evidence>
<keyword evidence="1" id="KW-0472">Membrane</keyword>
<dbReference type="PANTHER" id="PTHR31389">
    <property type="entry name" value="LD39211P"/>
    <property type="match status" value="1"/>
</dbReference>
<evidence type="ECO:0000313" key="3">
    <source>
        <dbReference type="Proteomes" id="UP000035682"/>
    </source>
</evidence>
<organism evidence="2">
    <name type="scientific">Strongyloides ratti</name>
    <name type="common">Parasitic roundworm</name>
    <dbReference type="NCBI Taxonomy" id="34506"/>
    <lineage>
        <taxon>Eukaryota</taxon>
        <taxon>Metazoa</taxon>
        <taxon>Ecdysozoa</taxon>
        <taxon>Nematoda</taxon>
        <taxon>Chromadorea</taxon>
        <taxon>Rhabditida</taxon>
        <taxon>Tylenchina</taxon>
        <taxon>Panagrolaimomorpha</taxon>
        <taxon>Strongyloidoidea</taxon>
        <taxon>Strongyloididae</taxon>
        <taxon>Strongyloides</taxon>
    </lineage>
</organism>
<dbReference type="EMBL" id="LN609398">
    <property type="protein sequence ID" value="CEF60421.1"/>
    <property type="molecule type" value="Genomic_DNA"/>
</dbReference>
<dbReference type="WormBase" id="SRAE_X000215900">
    <property type="protein sequence ID" value="SRP02374"/>
    <property type="gene ID" value="WBGene00267737"/>
</dbReference>
<dbReference type="InterPro" id="IPR012444">
    <property type="entry name" value="DUF1647"/>
</dbReference>
<keyword evidence="1" id="KW-0812">Transmembrane</keyword>
<feature type="transmembrane region" description="Helical" evidence="1">
    <location>
        <begin position="6"/>
        <end position="34"/>
    </location>
</feature>
<name>A0A090KSN6_STRRB</name>
<dbReference type="GeneID" id="36385231"/>
<dbReference type="Proteomes" id="UP000035682">
    <property type="component" value="Unplaced"/>
</dbReference>
<evidence type="ECO:0000313" key="5">
    <source>
        <dbReference type="WormBase" id="SRAE_X000215900"/>
    </source>
</evidence>
<keyword evidence="1" id="KW-1133">Transmembrane helix</keyword>
<reference evidence="4" key="3">
    <citation type="submission" date="2020-12" db="UniProtKB">
        <authorList>
            <consortium name="WormBaseParasite"/>
        </authorList>
    </citation>
    <scope>IDENTIFICATION</scope>
</reference>
<proteinExistence type="predicted"/>
<sequence length="631" mass="74143">MDNYFIFVIIFKMYIMIFFISILAIIVLIILLFFPKYGQRFIDIEIKEGKIPGFSENIGIIYKYNIGSYYKTINKLVELQETLLSENSVPATTIAIFYDDISLNYSDYLQSAYGVVFSSATETTSGMVDPPIMNALNSNGFEKIKMPKMKKAIVCKLNSNFESYFKWIYATKIIYPAVRNFVKKQQITNPMFIEVHKNNEVFLVIPLENEFEYKVPKYEMMLSEQEYYDSDSLESECFSDSTESITDEENNTEYEMNDLNFITYSKTYKWIFDNDLYEKERELTYVLPNNENIKGKTFNLSLYKYLIDFKLRSIDNDYINITSSDNLEPPIVIAMSQNHFIESFSLFESIYKYYPNYKIIFYDLGLNINSINEIKSICNVEYRKFDYEKYPSHVKELFLYSWKPIIIAETLRDFKTIWYADTSVIFKRSDLSKIYSLVTCRRKHKYNHKLTEQLKTKDYSNDTNVTKVSDEAFVWKLNIEHCQKSAYLLHSFAGHGILPATNEGLFKYIPTNITSISTIKNKMYEAGFIFAVKTKDTATDILKWYLLCSLEKDCIAPPKSRLAPCDFRNNRYDIKSDGCHRYDQSVINVLLSNANNFDSQNYISQLNNFFVIQRGGNKIWNNTFKCQQNNF</sequence>
<keyword evidence="3" id="KW-1185">Reference proteome</keyword>
<evidence type="ECO:0000256" key="1">
    <source>
        <dbReference type="SAM" id="Phobius"/>
    </source>
</evidence>
<dbReference type="WBParaSite" id="SRAE_X000215900.1">
    <property type="protein sequence ID" value="SRAE_X000215900.1"/>
    <property type="gene ID" value="WBGene00267737"/>
</dbReference>
<gene>
    <name evidence="2 4 5" type="ORF">SRAE_X000215900</name>
</gene>
<dbReference type="OrthoDB" id="10053392at2759"/>
<protein>
    <submittedName>
        <fullName evidence="2 4">Uncharacterized protein</fullName>
    </submittedName>
</protein>